<feature type="domain" description="Core" evidence="1">
    <location>
        <begin position="2"/>
        <end position="103"/>
    </location>
</feature>
<accession>A0ABV8JE27</accession>
<evidence type="ECO:0000313" key="3">
    <source>
        <dbReference type="Proteomes" id="UP001595843"/>
    </source>
</evidence>
<dbReference type="Proteomes" id="UP001595843">
    <property type="component" value="Unassembled WGS sequence"/>
</dbReference>
<comment type="caution">
    <text evidence="2">The sequence shown here is derived from an EMBL/GenBank/DDBJ whole genome shotgun (WGS) entry which is preliminary data.</text>
</comment>
<evidence type="ECO:0000259" key="1">
    <source>
        <dbReference type="Pfam" id="PF01521"/>
    </source>
</evidence>
<dbReference type="InterPro" id="IPR016092">
    <property type="entry name" value="ATAP"/>
</dbReference>
<dbReference type="InterPro" id="IPR000361">
    <property type="entry name" value="ATAP_core_dom"/>
</dbReference>
<dbReference type="RefSeq" id="WP_380702465.1">
    <property type="nucleotide sequence ID" value="NZ_JBHSAP010000007.1"/>
</dbReference>
<keyword evidence="3" id="KW-1185">Reference proteome</keyword>
<gene>
    <name evidence="2" type="ORF">ACFOUO_04235</name>
</gene>
<sequence>MIELSEQAGHKIREMLKEEESPENLYLRVGVQGGGCSGFTYGMGFDENKTDQDQELTIQGIRVLVDKDSEKLIRGLQIDYKESMMGGGFTIHNPNAIATCGCGTSFRTADEEGTPEKC</sequence>
<dbReference type="Gene3D" id="2.60.300.12">
    <property type="entry name" value="HesB-like domain"/>
    <property type="match status" value="1"/>
</dbReference>
<dbReference type="Pfam" id="PF01521">
    <property type="entry name" value="Fe-S_biosyn"/>
    <property type="match status" value="1"/>
</dbReference>
<dbReference type="EMBL" id="JBHSAP010000007">
    <property type="protein sequence ID" value="MFC4076012.1"/>
    <property type="molecule type" value="Genomic_DNA"/>
</dbReference>
<name>A0ABV8JE27_9BACL</name>
<protein>
    <submittedName>
        <fullName evidence="2">HesB/IscA family protein</fullName>
    </submittedName>
</protein>
<proteinExistence type="predicted"/>
<dbReference type="NCBIfam" id="TIGR00049">
    <property type="entry name" value="iron-sulfur cluster assembly accessory protein"/>
    <property type="match status" value="1"/>
</dbReference>
<dbReference type="SUPFAM" id="SSF89360">
    <property type="entry name" value="HesB-like domain"/>
    <property type="match status" value="1"/>
</dbReference>
<dbReference type="PANTHER" id="PTHR43011">
    <property type="entry name" value="IRON-SULFUR CLUSTER ASSEMBLY 2 HOMOLOG, MITOCHONDRIAL"/>
    <property type="match status" value="1"/>
</dbReference>
<dbReference type="InterPro" id="IPR035903">
    <property type="entry name" value="HesB-like_dom_sf"/>
</dbReference>
<evidence type="ECO:0000313" key="2">
    <source>
        <dbReference type="EMBL" id="MFC4076012.1"/>
    </source>
</evidence>
<organism evidence="2 3">
    <name type="scientific">Salinithrix halophila</name>
    <dbReference type="NCBI Taxonomy" id="1485204"/>
    <lineage>
        <taxon>Bacteria</taxon>
        <taxon>Bacillati</taxon>
        <taxon>Bacillota</taxon>
        <taxon>Bacilli</taxon>
        <taxon>Bacillales</taxon>
        <taxon>Thermoactinomycetaceae</taxon>
        <taxon>Salinithrix</taxon>
    </lineage>
</organism>
<dbReference type="InterPro" id="IPR017870">
    <property type="entry name" value="FeS_cluster_insertion_CS"/>
</dbReference>
<dbReference type="PROSITE" id="PS01152">
    <property type="entry name" value="HESB"/>
    <property type="match status" value="1"/>
</dbReference>
<dbReference type="PANTHER" id="PTHR43011:SF1">
    <property type="entry name" value="IRON-SULFUR CLUSTER ASSEMBLY 2 HOMOLOG, MITOCHONDRIAL"/>
    <property type="match status" value="1"/>
</dbReference>
<reference evidence="3" key="1">
    <citation type="journal article" date="2019" name="Int. J. Syst. Evol. Microbiol.">
        <title>The Global Catalogue of Microorganisms (GCM) 10K type strain sequencing project: providing services to taxonomists for standard genome sequencing and annotation.</title>
        <authorList>
            <consortium name="The Broad Institute Genomics Platform"/>
            <consortium name="The Broad Institute Genome Sequencing Center for Infectious Disease"/>
            <person name="Wu L."/>
            <person name="Ma J."/>
        </authorList>
    </citation>
    <scope>NUCLEOTIDE SEQUENCE [LARGE SCALE GENOMIC DNA]</scope>
    <source>
        <strain evidence="3">IBRC-M 10813</strain>
    </source>
</reference>